<evidence type="ECO:0000313" key="2">
    <source>
        <dbReference type="Proteomes" id="UP000236959"/>
    </source>
</evidence>
<keyword evidence="2" id="KW-1185">Reference proteome</keyword>
<evidence type="ECO:0000313" key="1">
    <source>
        <dbReference type="EMBL" id="POF28128.1"/>
    </source>
</evidence>
<sequence length="186" mass="20863">MGNWEIKLDGNKAIDQMTALAEKLWKEISKPATAVVVELLNESNYDLRHRGNFVWQGFFKEPSQAEIPHGYGAVWGMESTGIDGSFGAAIYQLWEGDKELHVYLVIGNLVYWDGAQPLFTAELTTTDQYGEGKPRTLTLLNEGKSASWTENYADIGGVKMNLKVDIWTESAAEKTKNFRIQMTPNP</sequence>
<name>A0A2S3UK83_9HYPH</name>
<organism evidence="1 2">
    <name type="scientific">Roseibium marinum</name>
    <dbReference type="NCBI Taxonomy" id="281252"/>
    <lineage>
        <taxon>Bacteria</taxon>
        <taxon>Pseudomonadati</taxon>
        <taxon>Pseudomonadota</taxon>
        <taxon>Alphaproteobacteria</taxon>
        <taxon>Hyphomicrobiales</taxon>
        <taxon>Stappiaceae</taxon>
        <taxon>Roseibium</taxon>
    </lineage>
</organism>
<reference evidence="1 2" key="1">
    <citation type="submission" date="2018-01" db="EMBL/GenBank/DDBJ databases">
        <title>Genomic Encyclopedia of Archaeal and Bacterial Type Strains, Phase II (KMG-II): from individual species to whole genera.</title>
        <authorList>
            <person name="Goeker M."/>
        </authorList>
    </citation>
    <scope>NUCLEOTIDE SEQUENCE [LARGE SCALE GENOMIC DNA]</scope>
    <source>
        <strain evidence="1 2">DSM 17023</strain>
    </source>
</reference>
<dbReference type="RefSeq" id="WP_103225285.1">
    <property type="nucleotide sequence ID" value="NZ_PPCN01000017.1"/>
</dbReference>
<comment type="caution">
    <text evidence="1">The sequence shown here is derived from an EMBL/GenBank/DDBJ whole genome shotgun (WGS) entry which is preliminary data.</text>
</comment>
<dbReference type="Proteomes" id="UP000236959">
    <property type="component" value="Unassembled WGS sequence"/>
</dbReference>
<gene>
    <name evidence="1" type="ORF">CLV41_11762</name>
</gene>
<protein>
    <submittedName>
        <fullName evidence="1">Uncharacterized protein</fullName>
    </submittedName>
</protein>
<accession>A0A2S3UK83</accession>
<dbReference type="EMBL" id="PPCN01000017">
    <property type="protein sequence ID" value="POF28128.1"/>
    <property type="molecule type" value="Genomic_DNA"/>
</dbReference>
<dbReference type="AlphaFoldDB" id="A0A2S3UK83"/>
<proteinExistence type="predicted"/>
<dbReference type="OrthoDB" id="9829216at2"/>